<comment type="caution">
    <text evidence="2">The sequence shown here is derived from an EMBL/GenBank/DDBJ whole genome shotgun (WGS) entry which is preliminary data.</text>
</comment>
<evidence type="ECO:0000256" key="1">
    <source>
        <dbReference type="SAM" id="MobiDB-lite"/>
    </source>
</evidence>
<feature type="compositionally biased region" description="Low complexity" evidence="1">
    <location>
        <begin position="117"/>
        <end position="131"/>
    </location>
</feature>
<dbReference type="EMBL" id="LXPE01000013">
    <property type="protein sequence ID" value="OBA26769.1"/>
    <property type="molecule type" value="Genomic_DNA"/>
</dbReference>
<proteinExistence type="predicted"/>
<gene>
    <name evidence="2" type="ORF">HANVADRAFT_52808</name>
</gene>
<sequence>MSMNTRSTTPIVEEVYEDFSSKDNSNIHKLESVVIDNTSVDEPKVYQFMSEHPDVALIIMNNDSQENINNIFNSNEERVVGNGVGNFSYNSMLNPNGSGSHASMSYSYSSTTTSHNGSTSFFSSSTTSKTSNGGGEQTHSFFSSSDGNQNASVYYDTYYNAGHGTYKIELPEEEEEEKDTDNRRFSFADTDNWTNVIDLDEIVDLTKDDDESIEHDGYEMEDDVIMID</sequence>
<dbReference type="AlphaFoldDB" id="A0A1B7TDD7"/>
<feature type="compositionally biased region" description="Polar residues" evidence="1">
    <location>
        <begin position="137"/>
        <end position="146"/>
    </location>
</feature>
<keyword evidence="3" id="KW-1185">Reference proteome</keyword>
<protein>
    <submittedName>
        <fullName evidence="2">Uncharacterized protein</fullName>
    </submittedName>
</protein>
<organism evidence="2 3">
    <name type="scientific">Hanseniaspora valbyensis NRRL Y-1626</name>
    <dbReference type="NCBI Taxonomy" id="766949"/>
    <lineage>
        <taxon>Eukaryota</taxon>
        <taxon>Fungi</taxon>
        <taxon>Dikarya</taxon>
        <taxon>Ascomycota</taxon>
        <taxon>Saccharomycotina</taxon>
        <taxon>Saccharomycetes</taxon>
        <taxon>Saccharomycodales</taxon>
        <taxon>Saccharomycodaceae</taxon>
        <taxon>Hanseniaspora</taxon>
    </lineage>
</organism>
<feature type="region of interest" description="Disordered" evidence="1">
    <location>
        <begin position="117"/>
        <end position="146"/>
    </location>
</feature>
<evidence type="ECO:0000313" key="3">
    <source>
        <dbReference type="Proteomes" id="UP000092321"/>
    </source>
</evidence>
<name>A0A1B7TDD7_9ASCO</name>
<evidence type="ECO:0000313" key="2">
    <source>
        <dbReference type="EMBL" id="OBA26769.1"/>
    </source>
</evidence>
<accession>A0A1B7TDD7</accession>
<dbReference type="Proteomes" id="UP000092321">
    <property type="component" value="Unassembled WGS sequence"/>
</dbReference>
<reference evidence="3" key="1">
    <citation type="journal article" date="2016" name="Proc. Natl. Acad. Sci. U.S.A.">
        <title>Comparative genomics of biotechnologically important yeasts.</title>
        <authorList>
            <person name="Riley R."/>
            <person name="Haridas S."/>
            <person name="Wolfe K.H."/>
            <person name="Lopes M.R."/>
            <person name="Hittinger C.T."/>
            <person name="Goeker M."/>
            <person name="Salamov A.A."/>
            <person name="Wisecaver J.H."/>
            <person name="Long T.M."/>
            <person name="Calvey C.H."/>
            <person name="Aerts A.L."/>
            <person name="Barry K.W."/>
            <person name="Choi C."/>
            <person name="Clum A."/>
            <person name="Coughlan A.Y."/>
            <person name="Deshpande S."/>
            <person name="Douglass A.P."/>
            <person name="Hanson S.J."/>
            <person name="Klenk H.-P."/>
            <person name="LaButti K.M."/>
            <person name="Lapidus A."/>
            <person name="Lindquist E.A."/>
            <person name="Lipzen A.M."/>
            <person name="Meier-Kolthoff J.P."/>
            <person name="Ohm R.A."/>
            <person name="Otillar R.P."/>
            <person name="Pangilinan J.L."/>
            <person name="Peng Y."/>
            <person name="Rokas A."/>
            <person name="Rosa C.A."/>
            <person name="Scheuner C."/>
            <person name="Sibirny A.A."/>
            <person name="Slot J.C."/>
            <person name="Stielow J.B."/>
            <person name="Sun H."/>
            <person name="Kurtzman C.P."/>
            <person name="Blackwell M."/>
            <person name="Grigoriev I.V."/>
            <person name="Jeffries T.W."/>
        </authorList>
    </citation>
    <scope>NUCLEOTIDE SEQUENCE [LARGE SCALE GENOMIC DNA]</scope>
    <source>
        <strain evidence="3">NRRL Y-1626</strain>
    </source>
</reference>